<sequence length="93" mass="10474">MVLATDVERRQSLFVHRDFIIPDSTYEDDITDLSIQALSDTHRALLFEMRGFPWLELRFFAANADESGAAFFLASVYGWIQSVVMGCPPAKTG</sequence>
<proteinExistence type="predicted"/>
<name>X1B7U3_9ZZZZ</name>
<reference evidence="1" key="1">
    <citation type="journal article" date="2014" name="Front. Microbiol.">
        <title>High frequency of phylogenetically diverse reductive dehalogenase-homologous genes in deep subseafloor sedimentary metagenomes.</title>
        <authorList>
            <person name="Kawai M."/>
            <person name="Futagami T."/>
            <person name="Toyoda A."/>
            <person name="Takaki Y."/>
            <person name="Nishi S."/>
            <person name="Hori S."/>
            <person name="Arai W."/>
            <person name="Tsubouchi T."/>
            <person name="Morono Y."/>
            <person name="Uchiyama I."/>
            <person name="Ito T."/>
            <person name="Fujiyama A."/>
            <person name="Inagaki F."/>
            <person name="Takami H."/>
        </authorList>
    </citation>
    <scope>NUCLEOTIDE SEQUENCE</scope>
    <source>
        <strain evidence="1">Expedition CK06-06</strain>
    </source>
</reference>
<evidence type="ECO:0000313" key="1">
    <source>
        <dbReference type="EMBL" id="GAG80213.1"/>
    </source>
</evidence>
<protein>
    <submittedName>
        <fullName evidence="1">Uncharacterized protein</fullName>
    </submittedName>
</protein>
<organism evidence="1">
    <name type="scientific">marine sediment metagenome</name>
    <dbReference type="NCBI Taxonomy" id="412755"/>
    <lineage>
        <taxon>unclassified sequences</taxon>
        <taxon>metagenomes</taxon>
        <taxon>ecological metagenomes</taxon>
    </lineage>
</organism>
<dbReference type="AlphaFoldDB" id="X1B7U3"/>
<dbReference type="EMBL" id="BART01013709">
    <property type="protein sequence ID" value="GAG80213.1"/>
    <property type="molecule type" value="Genomic_DNA"/>
</dbReference>
<gene>
    <name evidence="1" type="ORF">S01H4_27863</name>
</gene>
<accession>X1B7U3</accession>
<comment type="caution">
    <text evidence="1">The sequence shown here is derived from an EMBL/GenBank/DDBJ whole genome shotgun (WGS) entry which is preliminary data.</text>
</comment>